<dbReference type="Proteomes" id="UP000013523">
    <property type="component" value="Chromosome"/>
</dbReference>
<dbReference type="InterPro" id="IPR005335">
    <property type="entry name" value="Terminase_ssu"/>
</dbReference>
<dbReference type="eggNOG" id="COG5484">
    <property type="taxonomic scope" value="Bacteria"/>
</dbReference>
<dbReference type="AlphaFoldDB" id="R4K6S4"/>
<feature type="compositionally biased region" description="Basic and acidic residues" evidence="3">
    <location>
        <begin position="60"/>
        <end position="69"/>
    </location>
</feature>
<keyword evidence="1" id="KW-1188">Viral release from host cell</keyword>
<evidence type="ECO:0000256" key="1">
    <source>
        <dbReference type="ARBA" id="ARBA00022612"/>
    </source>
</evidence>
<evidence type="ECO:0000259" key="4">
    <source>
        <dbReference type="Pfam" id="PF10668"/>
    </source>
</evidence>
<feature type="region of interest" description="Disordered" evidence="3">
    <location>
        <begin position="60"/>
        <end position="81"/>
    </location>
</feature>
<dbReference type="PANTHER" id="PTHR41328">
    <property type="entry name" value="TERMINASE SMALL SUBUNIT-RELATED"/>
    <property type="match status" value="1"/>
</dbReference>
<dbReference type="EMBL" id="CP003261">
    <property type="protein sequence ID" value="AGK97396.1"/>
    <property type="molecule type" value="Genomic_DNA"/>
</dbReference>
<dbReference type="STRING" id="86416.Clopa_2536"/>
<dbReference type="PATRIC" id="fig|86416.3.peg.2520"/>
<evidence type="ECO:0000313" key="6">
    <source>
        <dbReference type="Proteomes" id="UP000013523"/>
    </source>
</evidence>
<dbReference type="InterPro" id="IPR018925">
    <property type="entry name" value="XtmA-like_N"/>
</dbReference>
<dbReference type="GO" id="GO:0051276">
    <property type="term" value="P:chromosome organization"/>
    <property type="evidence" value="ECO:0007669"/>
    <property type="project" value="InterPro"/>
</dbReference>
<dbReference type="InterPro" id="IPR052404">
    <property type="entry name" value="SPP1-like_terminase"/>
</dbReference>
<feature type="domain" description="PBSX phage terminase small subunit-like N-terminal" evidence="4">
    <location>
        <begin position="1"/>
        <end position="53"/>
    </location>
</feature>
<feature type="compositionally biased region" description="Basic and acidic residues" evidence="3">
    <location>
        <begin position="275"/>
        <end position="297"/>
    </location>
</feature>
<dbReference type="HOGENOM" id="CLU_052808_0_0_9"/>
<dbReference type="Pfam" id="PF03592">
    <property type="entry name" value="Terminase_2"/>
    <property type="match status" value="1"/>
</dbReference>
<dbReference type="InterPro" id="IPR038713">
    <property type="entry name" value="Terminase_Gp1_N_sf"/>
</dbReference>
<organism evidence="5 6">
    <name type="scientific">Clostridium pasteurianum BC1</name>
    <dbReference type="NCBI Taxonomy" id="86416"/>
    <lineage>
        <taxon>Bacteria</taxon>
        <taxon>Bacillati</taxon>
        <taxon>Bacillota</taxon>
        <taxon>Clostridia</taxon>
        <taxon>Eubacteriales</taxon>
        <taxon>Clostridiaceae</taxon>
        <taxon>Clostridium</taxon>
    </lineage>
</organism>
<reference evidence="5 6" key="1">
    <citation type="submission" date="2012-01" db="EMBL/GenBank/DDBJ databases">
        <title>Complete sequence of chromosome of Clostridium pasteurianum BC1.</title>
        <authorList>
            <consortium name="US DOE Joint Genome Institute"/>
            <person name="Lucas S."/>
            <person name="Han J."/>
            <person name="Lapidus A."/>
            <person name="Cheng J.-F."/>
            <person name="Goodwin L."/>
            <person name="Pitluck S."/>
            <person name="Peters L."/>
            <person name="Mikhailova N."/>
            <person name="Teshima H."/>
            <person name="Detter J.C."/>
            <person name="Han C."/>
            <person name="Tapia R."/>
            <person name="Land M."/>
            <person name="Hauser L."/>
            <person name="Kyrpides N."/>
            <person name="Ivanova N."/>
            <person name="Pagani I."/>
            <person name="Dunn J."/>
            <person name="Taghavi S."/>
            <person name="Francis A."/>
            <person name="van der Lelie D."/>
            <person name="Woyke T."/>
        </authorList>
    </citation>
    <scope>NUCLEOTIDE SEQUENCE [LARGE SCALE GENOMIC DNA]</scope>
    <source>
        <strain evidence="5 6">BC1</strain>
    </source>
</reference>
<dbReference type="eggNOG" id="COG3728">
    <property type="taxonomic scope" value="Bacteria"/>
</dbReference>
<evidence type="ECO:0000256" key="2">
    <source>
        <dbReference type="ARBA" id="ARBA00023219"/>
    </source>
</evidence>
<dbReference type="KEGG" id="cpas:Clopa_2536"/>
<dbReference type="RefSeq" id="WP_015615696.1">
    <property type="nucleotide sequence ID" value="NC_021182.1"/>
</dbReference>
<gene>
    <name evidence="5" type="ORF">Clopa_2536</name>
</gene>
<keyword evidence="6" id="KW-1185">Reference proteome</keyword>
<evidence type="ECO:0000256" key="3">
    <source>
        <dbReference type="SAM" id="MobiDB-lite"/>
    </source>
</evidence>
<evidence type="ECO:0000313" key="5">
    <source>
        <dbReference type="EMBL" id="AGK97396.1"/>
    </source>
</evidence>
<protein>
    <submittedName>
        <fullName evidence="5">Phage terminase, small subunit</fullName>
    </submittedName>
</protein>
<sequence length="322" mass="37468">MPRQRSPNRDKAFEIYKEYNGNIDLVKIAEILNISPGTIRGWKNKDQWDNKLNGTLQKKDTKKVKNTERSKRKKNNVNKEPEFEEVTEILNSELTDKQRLFCVYYPRCFNATKAYQKAYECSYEVAVVNGSRLLGNAKVKEEIHKLKQDKLNRAMLNTDDIFQKYMDIAFADITDFLIFGQEEVPVINAFGPVLDKKGNQVTRMVNTVKFRAWANVDGTLISEVKQGKDGASIKLQDKMKALQWLSDRMDLLTIETQRKLQLENEKVNMAKERLQLDKDKNNSDSNETNKDGIKEFIEATTMTEEQIKELFKDDENEKEEET</sequence>
<accession>R4K6S4</accession>
<keyword evidence="2" id="KW-0231">Viral genome packaging</keyword>
<proteinExistence type="predicted"/>
<dbReference type="Gene3D" id="1.10.10.1400">
    <property type="entry name" value="Terminase, small subunit, N-terminal DNA-binding domain, HTH motif"/>
    <property type="match status" value="1"/>
</dbReference>
<name>R4K6S4_CLOPA</name>
<dbReference type="Pfam" id="PF10668">
    <property type="entry name" value="Phage_terminase"/>
    <property type="match status" value="1"/>
</dbReference>
<feature type="region of interest" description="Disordered" evidence="3">
    <location>
        <begin position="275"/>
        <end position="299"/>
    </location>
</feature>
<dbReference type="PANTHER" id="PTHR41328:SF3">
    <property type="entry name" value="PBSX PHAGE TERMINASE SMALL SUBUNIT"/>
    <property type="match status" value="1"/>
</dbReference>
<dbReference type="OrthoDB" id="9768556at2"/>